<comment type="similarity">
    <text evidence="2">Belongs to the ROK (NagC/XylR) family.</text>
</comment>
<dbReference type="KEGG" id="pyg:AWM70_16235"/>
<dbReference type="GO" id="GO:0042732">
    <property type="term" value="P:D-xylose metabolic process"/>
    <property type="evidence" value="ECO:0007669"/>
    <property type="project" value="UniProtKB-KW"/>
</dbReference>
<reference evidence="4 5" key="1">
    <citation type="submission" date="2016-01" db="EMBL/GenBank/DDBJ databases">
        <title>Complete Genome Sequence of Paenibacillus yonginensis DCY84, a novel Plant Growth-Promoting Bacteria with Elicitation of Induced Systemic Resistance.</title>
        <authorList>
            <person name="Kim Y.J."/>
            <person name="Yang D.C."/>
            <person name="Sukweenadhi J."/>
        </authorList>
    </citation>
    <scope>NUCLEOTIDE SEQUENCE [LARGE SCALE GENOMIC DNA]</scope>
    <source>
        <strain evidence="4 5">DCY84</strain>
    </source>
</reference>
<keyword evidence="3" id="KW-0859">Xylose metabolism</keyword>
<dbReference type="InterPro" id="IPR036388">
    <property type="entry name" value="WH-like_DNA-bd_sf"/>
</dbReference>
<accession>A0A1B1N3E0</accession>
<comment type="function">
    <text evidence="1">Transcriptional repressor of xylose-utilizing enzymes.</text>
</comment>
<keyword evidence="3" id="KW-0119">Carbohydrate metabolism</keyword>
<evidence type="ECO:0000256" key="3">
    <source>
        <dbReference type="ARBA" id="ARBA00022629"/>
    </source>
</evidence>
<dbReference type="Gene3D" id="3.30.420.40">
    <property type="match status" value="2"/>
</dbReference>
<dbReference type="Pfam" id="PF00480">
    <property type="entry name" value="ROK"/>
    <property type="match status" value="1"/>
</dbReference>
<dbReference type="Gene3D" id="1.10.10.10">
    <property type="entry name" value="Winged helix-like DNA-binding domain superfamily/Winged helix DNA-binding domain"/>
    <property type="match status" value="1"/>
</dbReference>
<organism evidence="4 5">
    <name type="scientific">Paenibacillus yonginensis</name>
    <dbReference type="NCBI Taxonomy" id="1462996"/>
    <lineage>
        <taxon>Bacteria</taxon>
        <taxon>Bacillati</taxon>
        <taxon>Bacillota</taxon>
        <taxon>Bacilli</taxon>
        <taxon>Bacillales</taxon>
        <taxon>Paenibacillaceae</taxon>
        <taxon>Paenibacillus</taxon>
    </lineage>
</organism>
<dbReference type="PANTHER" id="PTHR18964:SF149">
    <property type="entry name" value="BIFUNCTIONAL UDP-N-ACETYLGLUCOSAMINE 2-EPIMERASE_N-ACETYLMANNOSAMINE KINASE"/>
    <property type="match status" value="1"/>
</dbReference>
<dbReference type="InterPro" id="IPR000600">
    <property type="entry name" value="ROK"/>
</dbReference>
<dbReference type="OrthoDB" id="9796533at2"/>
<dbReference type="STRING" id="1462996.AWM70_16235"/>
<gene>
    <name evidence="4" type="ORF">AWM70_16235</name>
</gene>
<dbReference type="RefSeq" id="WP_083180373.1">
    <property type="nucleotide sequence ID" value="NZ_CP014167.1"/>
</dbReference>
<dbReference type="Proteomes" id="UP000092573">
    <property type="component" value="Chromosome"/>
</dbReference>
<dbReference type="SUPFAM" id="SSF53067">
    <property type="entry name" value="Actin-like ATPase domain"/>
    <property type="match status" value="1"/>
</dbReference>
<dbReference type="PANTHER" id="PTHR18964">
    <property type="entry name" value="ROK (REPRESSOR, ORF, KINASE) FAMILY"/>
    <property type="match status" value="1"/>
</dbReference>
<dbReference type="EMBL" id="CP014167">
    <property type="protein sequence ID" value="ANS75942.1"/>
    <property type="molecule type" value="Genomic_DNA"/>
</dbReference>
<protein>
    <submittedName>
        <fullName evidence="4">Transcriptional regulator</fullName>
    </submittedName>
</protein>
<dbReference type="Pfam" id="PF13412">
    <property type="entry name" value="HTH_24"/>
    <property type="match status" value="1"/>
</dbReference>
<dbReference type="InterPro" id="IPR036390">
    <property type="entry name" value="WH_DNA-bd_sf"/>
</dbReference>
<dbReference type="AlphaFoldDB" id="A0A1B1N3E0"/>
<proteinExistence type="inferred from homology"/>
<keyword evidence="5" id="KW-1185">Reference proteome</keyword>
<dbReference type="InterPro" id="IPR043129">
    <property type="entry name" value="ATPase_NBD"/>
</dbReference>
<dbReference type="SUPFAM" id="SSF46785">
    <property type="entry name" value="Winged helix' DNA-binding domain"/>
    <property type="match status" value="1"/>
</dbReference>
<evidence type="ECO:0000313" key="4">
    <source>
        <dbReference type="EMBL" id="ANS75942.1"/>
    </source>
</evidence>
<evidence type="ECO:0000313" key="5">
    <source>
        <dbReference type="Proteomes" id="UP000092573"/>
    </source>
</evidence>
<evidence type="ECO:0000256" key="2">
    <source>
        <dbReference type="ARBA" id="ARBA00006479"/>
    </source>
</evidence>
<sequence>MIKKTDQDVMRENNTKLVLKTLFDTDQTSRSLIAEKINLQKSTVSSIVRELHEQGLIEELGIGEASNIGGRRPNLIRFNRKFGLVLAFDMGFKHLKYSVNYINGELIEQDSINIYTNKVKDIFALMKDIIVNLQDYGTLNGLIGIAIAVHAPVSSNQVLYSPFLDFETFDLIEALKEVIDVPVVIENEANLTAIYIRDFYQHAHQVQFDNILAINIHNGIGVGTIIDRRLYKGLKGLSGEIGRSIIMTGHKEKRRLEEVYSEKAVLDQIGQLKKNSNFTLKDFVSLMKKKDPEVTAIMEQWVTAIAQITYNSIQYTAPDAVFLSSRFIAHFPHLLDGIIKEYLSLEPLGSSQIISIDDHIHELTLLGGVSLVARQILGLESYDLSFTK</sequence>
<evidence type="ECO:0000256" key="1">
    <source>
        <dbReference type="ARBA" id="ARBA00002486"/>
    </source>
</evidence>
<name>A0A1B1N3E0_9BACL</name>